<sequence length="127" mass="13986">MIDHMDLHVQDLARTKAFYTAVLRPLGGVLFRENAYGLTFQTGETRDGYLWFGNGTPYPFHLAFQAENNAAVDAFYSAALANGGRDNGAPGYRESYHDGYYAAFVIDPDGYRIEAVCHNGAAHTNGE</sequence>
<evidence type="ECO:0000313" key="3">
    <source>
        <dbReference type="Proteomes" id="UP000439550"/>
    </source>
</evidence>
<organism evidence="2 3">
    <name type="scientific">Lactococcus hircilactis</name>
    <dbReference type="NCBI Taxonomy" id="1494462"/>
    <lineage>
        <taxon>Bacteria</taxon>
        <taxon>Bacillati</taxon>
        <taxon>Bacillota</taxon>
        <taxon>Bacilli</taxon>
        <taxon>Lactobacillales</taxon>
        <taxon>Streptococcaceae</taxon>
        <taxon>Lactococcus</taxon>
    </lineage>
</organism>
<evidence type="ECO:0000259" key="1">
    <source>
        <dbReference type="PROSITE" id="PS51819"/>
    </source>
</evidence>
<evidence type="ECO:0000313" key="2">
    <source>
        <dbReference type="EMBL" id="MQW38876.1"/>
    </source>
</evidence>
<dbReference type="RefSeq" id="WP_153495391.1">
    <property type="nucleotide sequence ID" value="NZ_CAXYUY010000001.1"/>
</dbReference>
<dbReference type="InterPro" id="IPR037523">
    <property type="entry name" value="VOC_core"/>
</dbReference>
<dbReference type="AlphaFoldDB" id="A0A7X1Z706"/>
<dbReference type="PANTHER" id="PTHR35006">
    <property type="entry name" value="GLYOXALASE FAMILY PROTEIN (AFU_ORTHOLOGUE AFUA_5G14830)"/>
    <property type="match status" value="1"/>
</dbReference>
<dbReference type="InterPro" id="IPR004360">
    <property type="entry name" value="Glyas_Fos-R_dOase_dom"/>
</dbReference>
<feature type="domain" description="VOC" evidence="1">
    <location>
        <begin position="1"/>
        <end position="118"/>
    </location>
</feature>
<reference evidence="2 3" key="1">
    <citation type="submission" date="2019-10" db="EMBL/GenBank/DDBJ databases">
        <authorList>
            <person name="Dong K."/>
        </authorList>
    </citation>
    <scope>NUCLEOTIDE SEQUENCE [LARGE SCALE GENOMIC DNA]</scope>
    <source>
        <strain evidence="2 3">DSM 28960</strain>
    </source>
</reference>
<gene>
    <name evidence="2" type="ORF">GHI93_02785</name>
</gene>
<accession>A0A7X1Z706</accession>
<proteinExistence type="predicted"/>
<dbReference type="CDD" id="cd07262">
    <property type="entry name" value="VOC_like"/>
    <property type="match status" value="1"/>
</dbReference>
<keyword evidence="3" id="KW-1185">Reference proteome</keyword>
<dbReference type="PANTHER" id="PTHR35006:SF2">
    <property type="entry name" value="GLYOXALASE FAMILY PROTEIN (AFU_ORTHOLOGUE AFUA_5G14830)"/>
    <property type="match status" value="1"/>
</dbReference>
<comment type="caution">
    <text evidence="2">The sequence shown here is derived from an EMBL/GenBank/DDBJ whole genome shotgun (WGS) entry which is preliminary data.</text>
</comment>
<dbReference type="SUPFAM" id="SSF54593">
    <property type="entry name" value="Glyoxalase/Bleomycin resistance protein/Dihydroxybiphenyl dioxygenase"/>
    <property type="match status" value="1"/>
</dbReference>
<dbReference type="Gene3D" id="3.10.180.10">
    <property type="entry name" value="2,3-Dihydroxybiphenyl 1,2-Dioxygenase, domain 1"/>
    <property type="match status" value="1"/>
</dbReference>
<dbReference type="Pfam" id="PF00903">
    <property type="entry name" value="Glyoxalase"/>
    <property type="match status" value="1"/>
</dbReference>
<dbReference type="EMBL" id="WITJ01000003">
    <property type="protein sequence ID" value="MQW38876.1"/>
    <property type="molecule type" value="Genomic_DNA"/>
</dbReference>
<protein>
    <submittedName>
        <fullName evidence="2">VOC family protein</fullName>
    </submittedName>
</protein>
<dbReference type="InterPro" id="IPR029068">
    <property type="entry name" value="Glyas_Bleomycin-R_OHBP_Dase"/>
</dbReference>
<dbReference type="PROSITE" id="PS51819">
    <property type="entry name" value="VOC"/>
    <property type="match status" value="1"/>
</dbReference>
<dbReference type="Proteomes" id="UP000439550">
    <property type="component" value="Unassembled WGS sequence"/>
</dbReference>
<name>A0A7X1Z706_9LACT</name>
<dbReference type="OrthoDB" id="9800322at2"/>